<sequence>MVGRVASSGQRPSFKPFRLFDEKRAALPFSFPFSFPLSLIRRVATSPGGAP</sequence>
<reference evidence="1 2" key="1">
    <citation type="submission" date="2020-08" db="EMBL/GenBank/DDBJ databases">
        <title>Genomic Encyclopedia of Type Strains, Phase III (KMG-III): the genomes of soil and plant-associated and newly described type strains.</title>
        <authorList>
            <person name="Whitman W."/>
        </authorList>
    </citation>
    <scope>NUCLEOTIDE SEQUENCE [LARGE SCALE GENOMIC DNA]</scope>
    <source>
        <strain evidence="1 2">CECT 7247</strain>
    </source>
</reference>
<accession>A0ABR6GLS5</accession>
<dbReference type="Proteomes" id="UP000574369">
    <property type="component" value="Unassembled WGS sequence"/>
</dbReference>
<name>A0ABR6GLS5_9BURK</name>
<gene>
    <name evidence="1" type="ORF">FHS28_000433</name>
</gene>
<evidence type="ECO:0000313" key="1">
    <source>
        <dbReference type="EMBL" id="MBB3193068.1"/>
    </source>
</evidence>
<proteinExistence type="predicted"/>
<evidence type="ECO:0000313" key="2">
    <source>
        <dbReference type="Proteomes" id="UP000574369"/>
    </source>
</evidence>
<evidence type="ECO:0008006" key="3">
    <source>
        <dbReference type="Google" id="ProtNLM"/>
    </source>
</evidence>
<organism evidence="1 2">
    <name type="scientific">Roseateles terrae</name>
    <dbReference type="NCBI Taxonomy" id="431060"/>
    <lineage>
        <taxon>Bacteria</taxon>
        <taxon>Pseudomonadati</taxon>
        <taxon>Pseudomonadota</taxon>
        <taxon>Betaproteobacteria</taxon>
        <taxon>Burkholderiales</taxon>
        <taxon>Sphaerotilaceae</taxon>
        <taxon>Roseateles</taxon>
    </lineage>
</organism>
<comment type="caution">
    <text evidence="1">The sequence shown here is derived from an EMBL/GenBank/DDBJ whole genome shotgun (WGS) entry which is preliminary data.</text>
</comment>
<protein>
    <recommendedName>
        <fullName evidence="3">PilS cassette</fullName>
    </recommendedName>
</protein>
<keyword evidence="2" id="KW-1185">Reference proteome</keyword>
<dbReference type="EMBL" id="JACHXO010000001">
    <property type="protein sequence ID" value="MBB3193068.1"/>
    <property type="molecule type" value="Genomic_DNA"/>
</dbReference>